<feature type="transmembrane region" description="Helical" evidence="1">
    <location>
        <begin position="77"/>
        <end position="93"/>
    </location>
</feature>
<dbReference type="STRING" id="1121301.SAMN02745912_02105"/>
<dbReference type="InterPro" id="IPR009936">
    <property type="entry name" value="DUF1468"/>
</dbReference>
<protein>
    <submittedName>
        <fullName evidence="3">Putative tricarboxylic transport membrane protein</fullName>
    </submittedName>
</protein>
<feature type="transmembrane region" description="Helical" evidence="1">
    <location>
        <begin position="38"/>
        <end position="56"/>
    </location>
</feature>
<keyword evidence="1" id="KW-0472">Membrane</keyword>
<feature type="domain" description="DUF1468" evidence="2">
    <location>
        <begin position="8"/>
        <end position="147"/>
    </location>
</feature>
<evidence type="ECO:0000313" key="3">
    <source>
        <dbReference type="EMBL" id="SHK05715.1"/>
    </source>
</evidence>
<reference evidence="3 4" key="1">
    <citation type="submission" date="2016-11" db="EMBL/GenBank/DDBJ databases">
        <authorList>
            <person name="Jaros S."/>
            <person name="Januszkiewicz K."/>
            <person name="Wedrychowicz H."/>
        </authorList>
    </citation>
    <scope>NUCLEOTIDE SEQUENCE [LARGE SCALE GENOMIC DNA]</scope>
    <source>
        <strain evidence="3 4">DSM 15212</strain>
    </source>
</reference>
<dbReference type="AlphaFoldDB" id="A0A1M6PCN3"/>
<feature type="transmembrane region" description="Helical" evidence="1">
    <location>
        <begin position="99"/>
        <end position="116"/>
    </location>
</feature>
<dbReference type="EMBL" id="FRAG01000023">
    <property type="protein sequence ID" value="SHK05715.1"/>
    <property type="molecule type" value="Genomic_DNA"/>
</dbReference>
<evidence type="ECO:0000259" key="2">
    <source>
        <dbReference type="Pfam" id="PF07331"/>
    </source>
</evidence>
<accession>A0A1M6PCN3</accession>
<gene>
    <name evidence="3" type="ORF">SAMN02745912_02105</name>
</gene>
<sequence length="152" mass="16759">MNLSALGGILATVLGLIYTTQALMLPKASIGNPIAPKIFPIGIGILLILFGLILSFSEIKNTGLKKKDIEKDKNENIKLITYTSLACILYGLIFNRLGYVISTIIFLEIILLLFNGKEKIKTNTIVSICFSVIIYFLFSRFLGVTLPAMPFL</sequence>
<keyword evidence="1" id="KW-1133">Transmembrane helix</keyword>
<feature type="transmembrane region" description="Helical" evidence="1">
    <location>
        <begin position="128"/>
        <end position="149"/>
    </location>
</feature>
<keyword evidence="1" id="KW-0812">Transmembrane</keyword>
<dbReference type="Proteomes" id="UP000184465">
    <property type="component" value="Unassembled WGS sequence"/>
</dbReference>
<keyword evidence="4" id="KW-1185">Reference proteome</keyword>
<proteinExistence type="predicted"/>
<name>A0A1M6PCN3_PARC5</name>
<dbReference type="Pfam" id="PF07331">
    <property type="entry name" value="TctB"/>
    <property type="match status" value="1"/>
</dbReference>
<evidence type="ECO:0000313" key="4">
    <source>
        <dbReference type="Proteomes" id="UP000184465"/>
    </source>
</evidence>
<organism evidence="3 4">
    <name type="scientific">Paramaledivibacter caminithermalis (strain DSM 15212 / CIP 107654 / DViRD3)</name>
    <name type="common">Clostridium caminithermale</name>
    <dbReference type="NCBI Taxonomy" id="1121301"/>
    <lineage>
        <taxon>Bacteria</taxon>
        <taxon>Bacillati</taxon>
        <taxon>Bacillota</taxon>
        <taxon>Clostridia</taxon>
        <taxon>Peptostreptococcales</taxon>
        <taxon>Caminicellaceae</taxon>
        <taxon>Paramaledivibacter</taxon>
    </lineage>
</organism>
<evidence type="ECO:0000256" key="1">
    <source>
        <dbReference type="SAM" id="Phobius"/>
    </source>
</evidence>